<evidence type="ECO:0000313" key="1">
    <source>
        <dbReference type="EMBL" id="OAQ87246.1"/>
    </source>
</evidence>
<gene>
    <name evidence="1" type="ORF">VFPBJ_01286</name>
</gene>
<comment type="caution">
    <text evidence="1">The sequence shown here is derived from an EMBL/GenBank/DDBJ whole genome shotgun (WGS) entry which is preliminary data.</text>
</comment>
<accession>A0A179HAD6</accession>
<proteinExistence type="predicted"/>
<reference evidence="1 2" key="1">
    <citation type="submission" date="2016-01" db="EMBL/GenBank/DDBJ databases">
        <title>Biosynthesis of antibiotic leucinostatins and their inhibition on Phytophthora in bio-control Purpureocillium lilacinum.</title>
        <authorList>
            <person name="Wang G."/>
            <person name="Liu Z."/>
            <person name="Lin R."/>
            <person name="Li E."/>
            <person name="Mao Z."/>
            <person name="Ling J."/>
            <person name="Yin W."/>
            <person name="Xie B."/>
        </authorList>
    </citation>
    <scope>NUCLEOTIDE SEQUENCE [LARGE SCALE GENOMIC DNA]</scope>
    <source>
        <strain evidence="1">PLBJ-1</strain>
    </source>
</reference>
<organism evidence="1 2">
    <name type="scientific">Purpureocillium lilacinum</name>
    <name type="common">Paecilomyces lilacinus</name>
    <dbReference type="NCBI Taxonomy" id="33203"/>
    <lineage>
        <taxon>Eukaryota</taxon>
        <taxon>Fungi</taxon>
        <taxon>Dikarya</taxon>
        <taxon>Ascomycota</taxon>
        <taxon>Pezizomycotina</taxon>
        <taxon>Sordariomycetes</taxon>
        <taxon>Hypocreomycetidae</taxon>
        <taxon>Hypocreales</taxon>
        <taxon>Ophiocordycipitaceae</taxon>
        <taxon>Purpureocillium</taxon>
    </lineage>
</organism>
<protein>
    <submittedName>
        <fullName evidence="1">Uncharacterized protein</fullName>
    </submittedName>
</protein>
<name>A0A179HAD6_PURLI</name>
<dbReference type="Proteomes" id="UP000078240">
    <property type="component" value="Unassembled WGS sequence"/>
</dbReference>
<evidence type="ECO:0000313" key="2">
    <source>
        <dbReference type="Proteomes" id="UP000078240"/>
    </source>
</evidence>
<dbReference type="EMBL" id="LSBH01000001">
    <property type="protein sequence ID" value="OAQ87246.1"/>
    <property type="molecule type" value="Genomic_DNA"/>
</dbReference>
<dbReference type="AlphaFoldDB" id="A0A179HAD6"/>
<sequence>MVKKTRSPPFYRRTAPAPRIHAQCVGKPGAAPPCRVVPSLSPLSVGHVSPREQISSILGMKTSSISSGGNFMRVFKSQTREVDNQLLLSRSARVGPDRRSMFANYTVRHSEQPSRMGP</sequence>